<dbReference type="RefSeq" id="WP_315697644.1">
    <property type="nucleotide sequence ID" value="NZ_JANSLM010000027.1"/>
</dbReference>
<proteinExistence type="inferred from homology"/>
<dbReference type="InterPro" id="IPR011234">
    <property type="entry name" value="Fumarylacetoacetase-like_C"/>
</dbReference>
<comment type="caution">
    <text evidence="6">The sequence shown here is derived from an EMBL/GenBank/DDBJ whole genome shotgun (WGS) entry which is preliminary data.</text>
</comment>
<dbReference type="GO" id="GO:0019752">
    <property type="term" value="P:carboxylic acid metabolic process"/>
    <property type="evidence" value="ECO:0007669"/>
    <property type="project" value="UniProtKB-ARBA"/>
</dbReference>
<dbReference type="Proteomes" id="UP001246473">
    <property type="component" value="Unassembled WGS sequence"/>
</dbReference>
<dbReference type="EMBL" id="JANSLM010000027">
    <property type="protein sequence ID" value="MDT8843630.1"/>
    <property type="molecule type" value="Genomic_DNA"/>
</dbReference>
<dbReference type="InterPro" id="IPR051121">
    <property type="entry name" value="FAH"/>
</dbReference>
<dbReference type="Gene3D" id="3.90.850.10">
    <property type="entry name" value="Fumarylacetoacetase-like, C-terminal domain"/>
    <property type="match status" value="1"/>
</dbReference>
<dbReference type="Pfam" id="PF01557">
    <property type="entry name" value="FAA_hydrolase"/>
    <property type="match status" value="1"/>
</dbReference>
<evidence type="ECO:0000259" key="5">
    <source>
        <dbReference type="Pfam" id="PF01557"/>
    </source>
</evidence>
<evidence type="ECO:0000256" key="3">
    <source>
        <dbReference type="ARBA" id="ARBA00022723"/>
    </source>
</evidence>
<evidence type="ECO:0000313" key="7">
    <source>
        <dbReference type="Proteomes" id="UP001246473"/>
    </source>
</evidence>
<name>A0AAP5UY31_9BURK</name>
<keyword evidence="4 6" id="KW-0378">Hydrolase</keyword>
<evidence type="ECO:0000256" key="2">
    <source>
        <dbReference type="ARBA" id="ARBA00010211"/>
    </source>
</evidence>
<accession>A0AAP5UY31</accession>
<comment type="similarity">
    <text evidence="2">Belongs to the FAH family.</text>
</comment>
<dbReference type="FunFam" id="3.90.850.10:FF:000002">
    <property type="entry name" value="2-hydroxyhepta-2,4-diene-1,7-dioate isomerase"/>
    <property type="match status" value="1"/>
</dbReference>
<reference evidence="6" key="1">
    <citation type="submission" date="2022-08" db="EMBL/GenBank/DDBJ databases">
        <authorList>
            <person name="Kim S.-J."/>
        </authorList>
    </citation>
    <scope>NUCLEOTIDE SEQUENCE</scope>
    <source>
        <strain evidence="6">KJ</strain>
    </source>
</reference>
<organism evidence="6 7">
    <name type="scientific">Paraburkholderia fungorum</name>
    <dbReference type="NCBI Taxonomy" id="134537"/>
    <lineage>
        <taxon>Bacteria</taxon>
        <taxon>Pseudomonadati</taxon>
        <taxon>Pseudomonadota</taxon>
        <taxon>Betaproteobacteria</taxon>
        <taxon>Burkholderiales</taxon>
        <taxon>Burkholderiaceae</taxon>
        <taxon>Paraburkholderia</taxon>
    </lineage>
</organism>
<evidence type="ECO:0000313" key="6">
    <source>
        <dbReference type="EMBL" id="MDT8843630.1"/>
    </source>
</evidence>
<dbReference type="GO" id="GO:0016853">
    <property type="term" value="F:isomerase activity"/>
    <property type="evidence" value="ECO:0007669"/>
    <property type="project" value="UniProtKB-ARBA"/>
</dbReference>
<protein>
    <submittedName>
        <fullName evidence="6">Fumarylacetoacetate hydrolase family protein</fullName>
    </submittedName>
</protein>
<feature type="domain" description="Fumarylacetoacetase-like C-terminal" evidence="5">
    <location>
        <begin position="78"/>
        <end position="282"/>
    </location>
</feature>
<dbReference type="GO" id="GO:0016787">
    <property type="term" value="F:hydrolase activity"/>
    <property type="evidence" value="ECO:0007669"/>
    <property type="project" value="UniProtKB-KW"/>
</dbReference>
<dbReference type="PANTHER" id="PTHR42796:SF4">
    <property type="entry name" value="FUMARYLACETOACETATE HYDROLASE DOMAIN-CONTAINING PROTEIN 2A"/>
    <property type="match status" value="1"/>
</dbReference>
<comment type="cofactor">
    <cofactor evidence="1">
        <name>Mg(2+)</name>
        <dbReference type="ChEBI" id="CHEBI:18420"/>
    </cofactor>
</comment>
<dbReference type="AlphaFoldDB" id="A0AAP5UY31"/>
<sequence length="286" mass="31326">MKLVSYLDSTNASSVPSWGALIEESVVDLATPELRTLREAILRERIEGIARRLSDTQALKIMPLSRATLLPPIVDAEKILCVGLNYLRHAEEAKQVVPQRPSVFVRFNSSFVGHGQPVICPRESEQFDYEAEIAVVIGRRARRVSEADALEVVAGYTCIAENSVRDWQRHSNQATPGKNFVNSGGFGPWLVTQDEAPAPTDMVVTGRLNGEVVQHDSAANMIFSIPQIIAYVSTFTELMPGDVIATGTPAGVGMSRKPPRFLREGDTFEVAISGVGELRNPVHNDF</sequence>
<dbReference type="PANTHER" id="PTHR42796">
    <property type="entry name" value="FUMARYLACETOACETATE HYDROLASE DOMAIN-CONTAINING PROTEIN 2A-RELATED"/>
    <property type="match status" value="1"/>
</dbReference>
<keyword evidence="3" id="KW-0479">Metal-binding</keyword>
<gene>
    <name evidence="6" type="ORF">ParKJ_40195</name>
</gene>
<dbReference type="GO" id="GO:0046872">
    <property type="term" value="F:metal ion binding"/>
    <property type="evidence" value="ECO:0007669"/>
    <property type="project" value="UniProtKB-KW"/>
</dbReference>
<evidence type="ECO:0000256" key="4">
    <source>
        <dbReference type="ARBA" id="ARBA00022801"/>
    </source>
</evidence>
<evidence type="ECO:0000256" key="1">
    <source>
        <dbReference type="ARBA" id="ARBA00001946"/>
    </source>
</evidence>
<dbReference type="InterPro" id="IPR036663">
    <property type="entry name" value="Fumarylacetoacetase_C_sf"/>
</dbReference>
<dbReference type="SUPFAM" id="SSF56529">
    <property type="entry name" value="FAH"/>
    <property type="match status" value="1"/>
</dbReference>